<dbReference type="AlphaFoldDB" id="A0AA36DHJ4"/>
<evidence type="ECO:0000313" key="1">
    <source>
        <dbReference type="EMBL" id="CAJ0587770.1"/>
    </source>
</evidence>
<accession>A0AA36DHJ4</accession>
<comment type="caution">
    <text evidence="1">The sequence shown here is derived from an EMBL/GenBank/DDBJ whole genome shotgun (WGS) entry which is preliminary data.</text>
</comment>
<keyword evidence="2" id="KW-1185">Reference proteome</keyword>
<feature type="non-terminal residue" evidence="1">
    <location>
        <position position="84"/>
    </location>
</feature>
<proteinExistence type="predicted"/>
<name>A0AA36DHJ4_9BILA</name>
<dbReference type="EMBL" id="CATQJA010002710">
    <property type="protein sequence ID" value="CAJ0587770.1"/>
    <property type="molecule type" value="Genomic_DNA"/>
</dbReference>
<evidence type="ECO:0000313" key="2">
    <source>
        <dbReference type="Proteomes" id="UP001177023"/>
    </source>
</evidence>
<organism evidence="1 2">
    <name type="scientific">Mesorhabditis spiculigera</name>
    <dbReference type="NCBI Taxonomy" id="96644"/>
    <lineage>
        <taxon>Eukaryota</taxon>
        <taxon>Metazoa</taxon>
        <taxon>Ecdysozoa</taxon>
        <taxon>Nematoda</taxon>
        <taxon>Chromadorea</taxon>
        <taxon>Rhabditida</taxon>
        <taxon>Rhabditina</taxon>
        <taxon>Rhabditomorpha</taxon>
        <taxon>Rhabditoidea</taxon>
        <taxon>Rhabditidae</taxon>
        <taxon>Mesorhabditinae</taxon>
        <taxon>Mesorhabditis</taxon>
    </lineage>
</organism>
<protein>
    <submittedName>
        <fullName evidence="1">Uncharacterized protein</fullName>
    </submittedName>
</protein>
<reference evidence="1" key="1">
    <citation type="submission" date="2023-06" db="EMBL/GenBank/DDBJ databases">
        <authorList>
            <person name="Delattre M."/>
        </authorList>
    </citation>
    <scope>NUCLEOTIDE SEQUENCE</scope>
    <source>
        <strain evidence="1">AF72</strain>
    </source>
</reference>
<dbReference type="Proteomes" id="UP001177023">
    <property type="component" value="Unassembled WGS sequence"/>
</dbReference>
<sequence>MPCTDFTGFQLSSVVLSGLTLDSNNCQNLKPTCLNPNEHIEIDNKPWDTQTALVCTNQKWTLNGKPVESVTCAADKQPTNSGRH</sequence>
<gene>
    <name evidence="1" type="ORF">MSPICULIGERA_LOCUS25725</name>
</gene>